<dbReference type="RefSeq" id="WP_099649359.1">
    <property type="nucleotide sequence ID" value="NZ_CP024422.1"/>
</dbReference>
<protein>
    <submittedName>
        <fullName evidence="1">Uncharacterized protein</fullName>
    </submittedName>
</protein>
<proteinExistence type="predicted"/>
<dbReference type="Proteomes" id="UP000229314">
    <property type="component" value="Chromosome"/>
</dbReference>
<sequence length="209" mass="23153">MFHSPDLHAPLPVAQTRPGSFDELHYDDHQIYAAGRLFRAVIDQISVDIHDLRTRISGASKARDISPEAIGYGRGVEEHVDLIVSVCATASLIGYRHDARVRLLFGIDEKDARCVRLAKKITADLDALRDILLPLASSVPAYYRSRRYSADYARALSALFIALDAIPTDDTYLRRSIMAFAPISQRSNDPVGDAQMWAEEADAAADEIN</sequence>
<dbReference type="AlphaFoldDB" id="A0A2D2C232"/>
<dbReference type="GeneID" id="78898505"/>
<reference evidence="1 2" key="1">
    <citation type="submission" date="2017-10" db="EMBL/GenBank/DDBJ databases">
        <title>Complete genome sequence of Paracoccus yeei TT13 isolated from human skin.</title>
        <authorList>
            <person name="Lee K."/>
            <person name="Lim J.Y."/>
            <person name="Hwang I."/>
        </authorList>
    </citation>
    <scope>NUCLEOTIDE SEQUENCE [LARGE SCALE GENOMIC DNA]</scope>
    <source>
        <strain evidence="1 2">TT13</strain>
    </source>
</reference>
<evidence type="ECO:0000313" key="2">
    <source>
        <dbReference type="Proteomes" id="UP000229314"/>
    </source>
</evidence>
<accession>A0A2D2C232</accession>
<gene>
    <name evidence="1" type="ORF">PYTT13_12685</name>
</gene>
<name>A0A2D2C232_9RHOB</name>
<evidence type="ECO:0000313" key="1">
    <source>
        <dbReference type="EMBL" id="ATQ56565.1"/>
    </source>
</evidence>
<organism evidence="1 2">
    <name type="scientific">Paracoccus yeei</name>
    <dbReference type="NCBI Taxonomy" id="147645"/>
    <lineage>
        <taxon>Bacteria</taxon>
        <taxon>Pseudomonadati</taxon>
        <taxon>Pseudomonadota</taxon>
        <taxon>Alphaproteobacteria</taxon>
        <taxon>Rhodobacterales</taxon>
        <taxon>Paracoccaceae</taxon>
        <taxon>Paracoccus</taxon>
    </lineage>
</organism>
<dbReference type="EMBL" id="CP024422">
    <property type="protein sequence ID" value="ATQ56565.1"/>
    <property type="molecule type" value="Genomic_DNA"/>
</dbReference>